<evidence type="ECO:0000256" key="1">
    <source>
        <dbReference type="ARBA" id="ARBA00000077"/>
    </source>
</evidence>
<dbReference type="Gene3D" id="3.30.420.10">
    <property type="entry name" value="Ribonuclease H-like superfamily/Ribonuclease H"/>
    <property type="match status" value="1"/>
</dbReference>
<keyword evidence="5" id="KW-0479">Metal-binding</keyword>
<dbReference type="PROSITE" id="PS51747">
    <property type="entry name" value="CYT_DCMP_DEAMINASES_2"/>
    <property type="match status" value="1"/>
</dbReference>
<dbReference type="InterPro" id="IPR002156">
    <property type="entry name" value="RNaseH_domain"/>
</dbReference>
<feature type="domain" description="CMP/dCMP-type deaminase" evidence="10">
    <location>
        <begin position="298"/>
        <end position="423"/>
    </location>
</feature>
<evidence type="ECO:0000256" key="8">
    <source>
        <dbReference type="SAM" id="MobiDB-lite"/>
    </source>
</evidence>
<dbReference type="CDD" id="cd09280">
    <property type="entry name" value="RNase_HI_eukaryote_like"/>
    <property type="match status" value="1"/>
</dbReference>
<dbReference type="InterPro" id="IPR050092">
    <property type="entry name" value="RNase_H"/>
</dbReference>
<dbReference type="EC" id="3.1.26.4" evidence="3"/>
<feature type="compositionally biased region" description="Acidic residues" evidence="8">
    <location>
        <begin position="777"/>
        <end position="800"/>
    </location>
</feature>
<dbReference type="OrthoDB" id="3180714at2759"/>
<comment type="similarity">
    <text evidence="2">Belongs to the RNase H family.</text>
</comment>
<sequence length="974" mass="106868">MTQDLDLDKVISGQDPVTRSLVPAHIEPGVLIPLKTTLELRDDHQCGQALITRSPIRSTSAVISLLRDMLPEEIVKGMPHLRRCAKPADLPAHLKSQFMNDNATSKQIHTGKSNWVYVLLGLEATISQQEMAEALSNVDGFEDGVFIASIPVPLLAPTSQIQAALWTTQFWPTMYRKNNPLGPHPSLVTRATDEIAEDAPLWMALAHDIALKAKESGQGEALGACIVYRGNDGPRLVAIVGDARWQQQPKGSQTGNPMAHAVLRAISMVAQKLVRAEKRNQRRTSAATSDDSAVVPTERAKENVAPVNDQYKKFRSPRETPGMVQCAVQDRVRDRLSRNRDRGHVGHRQRLAFEPFQDKPTLEEEEKIFMEEHPTPDGYLCHGLELYVTHEPCAMCSMAILHSRMGKVVFANRMPLTGGLSAEDRAPAPSTRCGGPTARQTQEEKIERSGEGIYGLGLFWRRELNWSLLAWEVMARLNIMDDMKPWRHDFSSYYITGAIRVHQPLKLPGTNDSSTTGDTKLKKRVIDEAEDDDNNVVCRLLRLLVRVTRRGDSFSWPNIHRLALESTNSIASMPPAKMKAATIAAAAAHSATASTSSTGTAISTTSGRKRKMDEKNVQKYYAVRAGVRPGIYLTWHECQAQIAGFKGAQCKSHVPDAARSVNAFVLSKTLTFALFLPPDKSFISREDAAAFVDGKNPEGGAKDKGEPRFYAVVVGNQSGIYTDWEAASRAIRGAKGPKYKKFPSRAEAANFIRMYGSVATRQALSGPGTASNGTDVASEEEEEEDNEEEEEEEEEEEDDAAQILQPPAKRTKAGNAAVAVSSAAVLNIYTDGSSLGNGKHGALAGIGVFFGHGDKRNISERLKGEPQTNQRAELTAIMRALQAVPVSQPVRIFSDSTYAINCVSEWYKSWASNGWKTRGGDPVMNQDLIRAVRTCIDARDKASTATMFRWVKGHSSDSGNVAADLLANQGARRT</sequence>
<dbReference type="Proteomes" id="UP000007796">
    <property type="component" value="Unassembled WGS sequence"/>
</dbReference>
<feature type="domain" description="RNase H type-1" evidence="9">
    <location>
        <begin position="822"/>
        <end position="972"/>
    </location>
</feature>
<dbReference type="GO" id="GO:0003676">
    <property type="term" value="F:nucleic acid binding"/>
    <property type="evidence" value="ECO:0007669"/>
    <property type="project" value="InterPro"/>
</dbReference>
<evidence type="ECO:0000313" key="11">
    <source>
        <dbReference type="EMBL" id="EFW98637.1"/>
    </source>
</evidence>
<dbReference type="FunFam" id="3.30.420.10:FF:000090">
    <property type="entry name" value="Ribonuclease H"/>
    <property type="match status" value="1"/>
</dbReference>
<dbReference type="Pfam" id="PF00383">
    <property type="entry name" value="dCMP_cyt_deam_1"/>
    <property type="match status" value="1"/>
</dbReference>
<dbReference type="InterPro" id="IPR002125">
    <property type="entry name" value="CMP_dCMP_dom"/>
</dbReference>
<keyword evidence="4" id="KW-0540">Nuclease</keyword>
<proteinExistence type="inferred from homology"/>
<organism evidence="12">
    <name type="scientific">Grosmannia clavigera (strain kw1407 / UAMH 11150)</name>
    <name type="common">Blue stain fungus</name>
    <name type="synonym">Graphiocladiella clavigera</name>
    <dbReference type="NCBI Taxonomy" id="655863"/>
    <lineage>
        <taxon>Eukaryota</taxon>
        <taxon>Fungi</taxon>
        <taxon>Dikarya</taxon>
        <taxon>Ascomycota</taxon>
        <taxon>Pezizomycotina</taxon>
        <taxon>Sordariomycetes</taxon>
        <taxon>Sordariomycetidae</taxon>
        <taxon>Ophiostomatales</taxon>
        <taxon>Ophiostomataceae</taxon>
        <taxon>Leptographium</taxon>
    </lineage>
</organism>
<dbReference type="GO" id="GO:0004523">
    <property type="term" value="F:RNA-DNA hybrid ribonuclease activity"/>
    <property type="evidence" value="ECO:0007669"/>
    <property type="project" value="UniProtKB-EC"/>
</dbReference>
<evidence type="ECO:0000259" key="10">
    <source>
        <dbReference type="PROSITE" id="PS51747"/>
    </source>
</evidence>
<dbReference type="InParanoid" id="F0XTP1"/>
<dbReference type="InterPro" id="IPR011320">
    <property type="entry name" value="RNase_H1_N"/>
</dbReference>
<evidence type="ECO:0000256" key="4">
    <source>
        <dbReference type="ARBA" id="ARBA00022722"/>
    </source>
</evidence>
<dbReference type="GO" id="GO:0046872">
    <property type="term" value="F:metal ion binding"/>
    <property type="evidence" value="ECO:0007669"/>
    <property type="project" value="UniProtKB-KW"/>
</dbReference>
<dbReference type="InterPro" id="IPR037056">
    <property type="entry name" value="RNase_H1_N_sf"/>
</dbReference>
<evidence type="ECO:0000259" key="9">
    <source>
        <dbReference type="PROSITE" id="PS50879"/>
    </source>
</evidence>
<reference evidence="11 12" key="1">
    <citation type="journal article" date="2011" name="Proc. Natl. Acad. Sci. U.S.A.">
        <title>Genome and transcriptome analyses of the mountain pine beetle-fungal symbiont Grosmannia clavigera, a lodgepole pine pathogen.</title>
        <authorList>
            <person name="DiGuistini S."/>
            <person name="Wang Y."/>
            <person name="Liao N.Y."/>
            <person name="Taylor G."/>
            <person name="Tanguay P."/>
            <person name="Feau N."/>
            <person name="Henrissat B."/>
            <person name="Chan S.K."/>
            <person name="Hesse-Orce U."/>
            <person name="Alamouti S.M."/>
            <person name="Tsui C.K.M."/>
            <person name="Docking R.T."/>
            <person name="Levasseur A."/>
            <person name="Haridas S."/>
            <person name="Robertson G."/>
            <person name="Birol I."/>
            <person name="Holt R.A."/>
            <person name="Marra M.A."/>
            <person name="Hamelin R.C."/>
            <person name="Hirst M."/>
            <person name="Jones S.J.M."/>
            <person name="Bohlmann J."/>
            <person name="Breuil C."/>
        </authorList>
    </citation>
    <scope>NUCLEOTIDE SEQUENCE [LARGE SCALE GENOMIC DNA]</scope>
    <source>
        <strain evidence="12">kw1407 / UAMH 11150</strain>
    </source>
</reference>
<dbReference type="PROSITE" id="PS50879">
    <property type="entry name" value="RNASE_H_1"/>
    <property type="match status" value="1"/>
</dbReference>
<dbReference type="PANTHER" id="PTHR10642">
    <property type="entry name" value="RIBONUCLEASE H1"/>
    <property type="match status" value="1"/>
</dbReference>
<dbReference type="EMBL" id="GL630006">
    <property type="protein sequence ID" value="EFW98637.1"/>
    <property type="molecule type" value="Genomic_DNA"/>
</dbReference>
<name>F0XTP1_GROCL</name>
<dbReference type="InterPro" id="IPR016193">
    <property type="entry name" value="Cytidine_deaminase-like"/>
</dbReference>
<dbReference type="InterPro" id="IPR012337">
    <property type="entry name" value="RNaseH-like_sf"/>
</dbReference>
<dbReference type="HOGENOM" id="CLU_352706_0_0_1"/>
<dbReference type="Gene3D" id="3.40.140.10">
    <property type="entry name" value="Cytidine Deaminase, domain 2"/>
    <property type="match status" value="1"/>
</dbReference>
<dbReference type="Gene3D" id="3.40.970.10">
    <property type="entry name" value="Ribonuclease H1, N-terminal domain"/>
    <property type="match status" value="2"/>
</dbReference>
<dbReference type="Pfam" id="PF00075">
    <property type="entry name" value="RNase_H"/>
    <property type="match status" value="1"/>
</dbReference>
<dbReference type="eggNOG" id="KOG3752">
    <property type="taxonomic scope" value="Eukaryota"/>
</dbReference>
<evidence type="ECO:0000313" key="12">
    <source>
        <dbReference type="Proteomes" id="UP000007796"/>
    </source>
</evidence>
<dbReference type="SUPFAM" id="SSF55658">
    <property type="entry name" value="L9 N-domain-like"/>
    <property type="match status" value="2"/>
</dbReference>
<dbReference type="InterPro" id="IPR009027">
    <property type="entry name" value="Ribosomal_bL9/RNase_H1_N"/>
</dbReference>
<dbReference type="PANTHER" id="PTHR10642:SF26">
    <property type="entry name" value="RIBONUCLEASE H1"/>
    <property type="match status" value="1"/>
</dbReference>
<dbReference type="SUPFAM" id="SSF53927">
    <property type="entry name" value="Cytidine deaminase-like"/>
    <property type="match status" value="1"/>
</dbReference>
<dbReference type="STRING" id="655863.F0XTP1"/>
<evidence type="ECO:0000256" key="5">
    <source>
        <dbReference type="ARBA" id="ARBA00022723"/>
    </source>
</evidence>
<dbReference type="SUPFAM" id="SSF53098">
    <property type="entry name" value="Ribonuclease H-like"/>
    <property type="match status" value="1"/>
</dbReference>
<dbReference type="GO" id="GO:0043137">
    <property type="term" value="P:DNA replication, removal of RNA primer"/>
    <property type="evidence" value="ECO:0007669"/>
    <property type="project" value="TreeGrafter"/>
</dbReference>
<feature type="region of interest" description="Disordered" evidence="8">
    <location>
        <begin position="277"/>
        <end position="297"/>
    </location>
</feature>
<feature type="compositionally biased region" description="Polar residues" evidence="8">
    <location>
        <begin position="763"/>
        <end position="775"/>
    </location>
</feature>
<dbReference type="GeneID" id="25977705"/>
<keyword evidence="12" id="KW-1185">Reference proteome</keyword>
<dbReference type="CDD" id="cd01285">
    <property type="entry name" value="nucleoside_deaminase"/>
    <property type="match status" value="1"/>
</dbReference>
<dbReference type="RefSeq" id="XP_014168120.1">
    <property type="nucleotide sequence ID" value="XM_014312645.1"/>
</dbReference>
<keyword evidence="6" id="KW-0255">Endonuclease</keyword>
<evidence type="ECO:0000256" key="6">
    <source>
        <dbReference type="ARBA" id="ARBA00022759"/>
    </source>
</evidence>
<protein>
    <recommendedName>
        <fullName evidence="3">ribonuclease H</fullName>
        <ecNumber evidence="3">3.1.26.4</ecNumber>
    </recommendedName>
</protein>
<accession>F0XTP1</accession>
<comment type="catalytic activity">
    <reaction evidence="1">
        <text>Endonucleolytic cleavage to 5'-phosphomonoester.</text>
        <dbReference type="EC" id="3.1.26.4"/>
    </reaction>
</comment>
<dbReference type="Pfam" id="PF01693">
    <property type="entry name" value="Cauli_VI"/>
    <property type="match status" value="2"/>
</dbReference>
<keyword evidence="7" id="KW-0378">Hydrolase</keyword>
<evidence type="ECO:0000256" key="3">
    <source>
        <dbReference type="ARBA" id="ARBA00012180"/>
    </source>
</evidence>
<evidence type="ECO:0000256" key="2">
    <source>
        <dbReference type="ARBA" id="ARBA00005300"/>
    </source>
</evidence>
<gene>
    <name evidence="11" type="ORF">CMQ_4489</name>
</gene>
<evidence type="ECO:0000256" key="7">
    <source>
        <dbReference type="ARBA" id="ARBA00022801"/>
    </source>
</evidence>
<dbReference type="AlphaFoldDB" id="F0XTP1"/>
<dbReference type="eggNOG" id="KOG2771">
    <property type="taxonomic scope" value="Eukaryota"/>
</dbReference>
<dbReference type="InterPro" id="IPR036397">
    <property type="entry name" value="RNaseH_sf"/>
</dbReference>
<feature type="region of interest" description="Disordered" evidence="8">
    <location>
        <begin position="763"/>
        <end position="812"/>
    </location>
</feature>